<dbReference type="eggNOG" id="arCOG12079">
    <property type="taxonomic scope" value="Archaea"/>
</dbReference>
<evidence type="ECO:0000313" key="1">
    <source>
        <dbReference type="EMBL" id="ELY47741.1"/>
    </source>
</evidence>
<dbReference type="RefSeq" id="WP_007261689.1">
    <property type="nucleotide sequence ID" value="NZ_AOHZ01000119.1"/>
</dbReference>
<gene>
    <name evidence="1" type="ORF">C493_22236</name>
</gene>
<dbReference type="OrthoDB" id="286382at2157"/>
<keyword evidence="2" id="KW-1185">Reference proteome</keyword>
<reference evidence="1 2" key="1">
    <citation type="journal article" date="2014" name="PLoS Genet.">
        <title>Phylogenetically driven sequencing of extremely halophilic archaea reveals strategies for static and dynamic osmo-response.</title>
        <authorList>
            <person name="Becker E.A."/>
            <person name="Seitzer P.M."/>
            <person name="Tritt A."/>
            <person name="Larsen D."/>
            <person name="Krusor M."/>
            <person name="Yao A.I."/>
            <person name="Wu D."/>
            <person name="Madern D."/>
            <person name="Eisen J.A."/>
            <person name="Darling A.E."/>
            <person name="Facciotti M.T."/>
        </authorList>
    </citation>
    <scope>NUCLEOTIDE SEQUENCE [LARGE SCALE GENOMIC DNA]</scope>
    <source>
        <strain evidence="1 2">JCM 12255</strain>
    </source>
</reference>
<name>L9WEP3_9EURY</name>
<protein>
    <submittedName>
        <fullName evidence="1">Uncharacterized protein</fullName>
    </submittedName>
</protein>
<organism evidence="1 2">
    <name type="scientific">Natronolimnohabitans innermongolicus JCM 12255</name>
    <dbReference type="NCBI Taxonomy" id="1227499"/>
    <lineage>
        <taxon>Archaea</taxon>
        <taxon>Methanobacteriati</taxon>
        <taxon>Methanobacteriota</taxon>
        <taxon>Stenosarchaea group</taxon>
        <taxon>Halobacteria</taxon>
        <taxon>Halobacteriales</taxon>
        <taxon>Natrialbaceae</taxon>
        <taxon>Natronolimnohabitans</taxon>
    </lineage>
</organism>
<evidence type="ECO:0000313" key="2">
    <source>
        <dbReference type="Proteomes" id="UP000011602"/>
    </source>
</evidence>
<dbReference type="STRING" id="1227499.C493_22236"/>
<proteinExistence type="predicted"/>
<dbReference type="Proteomes" id="UP000011602">
    <property type="component" value="Unassembled WGS sequence"/>
</dbReference>
<accession>L9WEP3</accession>
<dbReference type="AlphaFoldDB" id="L9WEP3"/>
<dbReference type="EMBL" id="AOHZ01000119">
    <property type="protein sequence ID" value="ELY47741.1"/>
    <property type="molecule type" value="Genomic_DNA"/>
</dbReference>
<sequence length="267" mass="29715">MTDDRDDGPARTQPALRALQVDQRQLLEGGGPVDHGLRDGFPTVESALCWYQRATVRTLGLVADRWKPADLFRDRTLAGSLVVGADRDRFGDPPSMDAARDYRRRLERMVVRPACNRAYNHLRKNAGEYLEDSDVAPSKVNPERQDHVAMRPSLERKDREQAAALREGLAGFENERALMDWLHDLDEPTNGAEPEGLASRLGRDRVARACLLEDDPQSPEVDADAAANWRERFAAFVVLPAFVTGIHHLDGGELVQQSSSELTIPTG</sequence>
<comment type="caution">
    <text evidence="1">The sequence shown here is derived from an EMBL/GenBank/DDBJ whole genome shotgun (WGS) entry which is preliminary data.</text>
</comment>